<keyword evidence="2" id="KW-1185">Reference proteome</keyword>
<evidence type="ECO:0000313" key="1">
    <source>
        <dbReference type="EMBL" id="OEL16293.1"/>
    </source>
</evidence>
<gene>
    <name evidence="1" type="ORF">BAE44_0022689</name>
</gene>
<protein>
    <submittedName>
        <fullName evidence="1">Uncharacterized protein</fullName>
    </submittedName>
</protein>
<reference evidence="1 2" key="1">
    <citation type="submission" date="2016-09" db="EMBL/GenBank/DDBJ databases">
        <title>The draft genome of Dichanthelium oligosanthes: A C3 panicoid grass species.</title>
        <authorList>
            <person name="Studer A.J."/>
            <person name="Schnable J.C."/>
            <person name="Brutnell T.P."/>
        </authorList>
    </citation>
    <scope>NUCLEOTIDE SEQUENCE [LARGE SCALE GENOMIC DNA]</scope>
    <source>
        <strain evidence="2">cv. Kellogg 1175</strain>
        <tissue evidence="1">Leaf</tissue>
    </source>
</reference>
<organism evidence="1 2">
    <name type="scientific">Dichanthelium oligosanthes</name>
    <dbReference type="NCBI Taxonomy" id="888268"/>
    <lineage>
        <taxon>Eukaryota</taxon>
        <taxon>Viridiplantae</taxon>
        <taxon>Streptophyta</taxon>
        <taxon>Embryophyta</taxon>
        <taxon>Tracheophyta</taxon>
        <taxon>Spermatophyta</taxon>
        <taxon>Magnoliopsida</taxon>
        <taxon>Liliopsida</taxon>
        <taxon>Poales</taxon>
        <taxon>Poaceae</taxon>
        <taxon>PACMAD clade</taxon>
        <taxon>Panicoideae</taxon>
        <taxon>Panicodae</taxon>
        <taxon>Paniceae</taxon>
        <taxon>Dichantheliinae</taxon>
        <taxon>Dichanthelium</taxon>
    </lineage>
</organism>
<evidence type="ECO:0000313" key="2">
    <source>
        <dbReference type="Proteomes" id="UP000095767"/>
    </source>
</evidence>
<sequence length="85" mass="9705">LEIRQEQIGTRDRFNSQVRRKSVEKRLQDANANHTQDTFPCLLVVPGHGILSTCQFPFSTTDTSMWLLTRPRRSFSLIIVGICTA</sequence>
<accession>A0A1E5UTU5</accession>
<proteinExistence type="predicted"/>
<dbReference type="Proteomes" id="UP000095767">
    <property type="component" value="Unassembled WGS sequence"/>
</dbReference>
<comment type="caution">
    <text evidence="1">The sequence shown here is derived from an EMBL/GenBank/DDBJ whole genome shotgun (WGS) entry which is preliminary data.</text>
</comment>
<name>A0A1E5UTU5_9POAL</name>
<feature type="non-terminal residue" evidence="1">
    <location>
        <position position="1"/>
    </location>
</feature>
<dbReference type="AlphaFoldDB" id="A0A1E5UTU5"/>
<dbReference type="EMBL" id="LWDX02063400">
    <property type="protein sequence ID" value="OEL16293.1"/>
    <property type="molecule type" value="Genomic_DNA"/>
</dbReference>